<evidence type="ECO:0000256" key="6">
    <source>
        <dbReference type="ARBA" id="ARBA00022723"/>
    </source>
</evidence>
<dbReference type="PROSITE" id="PS50972">
    <property type="entry name" value="PTERIN_BINDING"/>
    <property type="match status" value="1"/>
</dbReference>
<evidence type="ECO:0000313" key="11">
    <source>
        <dbReference type="Proteomes" id="UP000480684"/>
    </source>
</evidence>
<keyword evidence="11" id="KW-1185">Reference proteome</keyword>
<dbReference type="SUPFAM" id="SSF51717">
    <property type="entry name" value="Dihydropteroate synthetase-like"/>
    <property type="match status" value="1"/>
</dbReference>
<keyword evidence="7" id="KW-0460">Magnesium</keyword>
<dbReference type="Pfam" id="PF00809">
    <property type="entry name" value="Pterin_bind"/>
    <property type="match status" value="1"/>
</dbReference>
<keyword evidence="8" id="KW-0289">Folate biosynthesis</keyword>
<dbReference type="GO" id="GO:0004156">
    <property type="term" value="F:dihydropteroate synthase activity"/>
    <property type="evidence" value="ECO:0007669"/>
    <property type="project" value="UniProtKB-EC"/>
</dbReference>
<dbReference type="Gene3D" id="3.20.20.20">
    <property type="entry name" value="Dihydropteroate synthase-like"/>
    <property type="match status" value="1"/>
</dbReference>
<name>A0A7C9QS48_9PROT</name>
<dbReference type="AlphaFoldDB" id="A0A7C9QS48"/>
<dbReference type="InterPro" id="IPR045031">
    <property type="entry name" value="DHP_synth-like"/>
</dbReference>
<evidence type="ECO:0000256" key="3">
    <source>
        <dbReference type="ARBA" id="ARBA00004763"/>
    </source>
</evidence>
<dbReference type="Proteomes" id="UP000480684">
    <property type="component" value="Unassembled WGS sequence"/>
</dbReference>
<comment type="pathway">
    <text evidence="3">Cofactor biosynthesis; tetrahydrofolate biosynthesis; 7,8-dihydrofolate from 2-amino-4-hydroxy-6-hydroxymethyl-7,8-dihydropteridine diphosphate and 4-aminobenzoate: step 1/2.</text>
</comment>
<evidence type="ECO:0000256" key="2">
    <source>
        <dbReference type="ARBA" id="ARBA00001946"/>
    </source>
</evidence>
<dbReference type="NCBIfam" id="TIGR01496">
    <property type="entry name" value="DHPS"/>
    <property type="match status" value="1"/>
</dbReference>
<gene>
    <name evidence="10" type="primary">folP</name>
    <name evidence="10" type="ORF">G4223_04150</name>
</gene>
<dbReference type="EMBL" id="JAAIYP010000026">
    <property type="protein sequence ID" value="NFV79300.1"/>
    <property type="molecule type" value="Genomic_DNA"/>
</dbReference>
<evidence type="ECO:0000256" key="8">
    <source>
        <dbReference type="ARBA" id="ARBA00022909"/>
    </source>
</evidence>
<dbReference type="RefSeq" id="WP_163675425.1">
    <property type="nucleotide sequence ID" value="NZ_JAAIYP010000026.1"/>
</dbReference>
<reference evidence="10 11" key="1">
    <citation type="submission" date="2020-02" db="EMBL/GenBank/DDBJ databases">
        <authorList>
            <person name="Dziuba M."/>
            <person name="Kuznetsov B."/>
            <person name="Mardanov A."/>
            <person name="Ravin N."/>
            <person name="Grouzdev D."/>
        </authorList>
    </citation>
    <scope>NUCLEOTIDE SEQUENCE [LARGE SCALE GENOMIC DNA]</scope>
    <source>
        <strain evidence="10 11">SpK</strain>
    </source>
</reference>
<feature type="domain" description="Pterin-binding" evidence="9">
    <location>
        <begin position="120"/>
        <end position="372"/>
    </location>
</feature>
<dbReference type="GO" id="GO:0046654">
    <property type="term" value="P:tetrahydrofolate biosynthetic process"/>
    <property type="evidence" value="ECO:0007669"/>
    <property type="project" value="TreeGrafter"/>
</dbReference>
<dbReference type="EC" id="2.5.1.15" evidence="4"/>
<evidence type="ECO:0000313" key="10">
    <source>
        <dbReference type="EMBL" id="NFV79300.1"/>
    </source>
</evidence>
<dbReference type="PROSITE" id="PS00793">
    <property type="entry name" value="DHPS_2"/>
    <property type="match status" value="1"/>
</dbReference>
<dbReference type="PANTHER" id="PTHR20941:SF1">
    <property type="entry name" value="FOLIC ACID SYNTHESIS PROTEIN FOL1"/>
    <property type="match status" value="1"/>
</dbReference>
<dbReference type="PROSITE" id="PS00792">
    <property type="entry name" value="DHPS_1"/>
    <property type="match status" value="1"/>
</dbReference>
<comment type="caution">
    <text evidence="10">The sequence shown here is derived from an EMBL/GenBank/DDBJ whole genome shotgun (WGS) entry which is preliminary data.</text>
</comment>
<keyword evidence="5 10" id="KW-0808">Transferase</keyword>
<comment type="catalytic activity">
    <reaction evidence="1">
        <text>(7,8-dihydropterin-6-yl)methyl diphosphate + 4-aminobenzoate = 7,8-dihydropteroate + diphosphate</text>
        <dbReference type="Rhea" id="RHEA:19949"/>
        <dbReference type="ChEBI" id="CHEBI:17836"/>
        <dbReference type="ChEBI" id="CHEBI:17839"/>
        <dbReference type="ChEBI" id="CHEBI:33019"/>
        <dbReference type="ChEBI" id="CHEBI:72950"/>
        <dbReference type="EC" id="2.5.1.15"/>
    </reaction>
</comment>
<dbReference type="CDD" id="cd00739">
    <property type="entry name" value="DHPS"/>
    <property type="match status" value="1"/>
</dbReference>
<dbReference type="InterPro" id="IPR011005">
    <property type="entry name" value="Dihydropteroate_synth-like_sf"/>
</dbReference>
<dbReference type="InterPro" id="IPR006390">
    <property type="entry name" value="DHP_synth_dom"/>
</dbReference>
<evidence type="ECO:0000256" key="7">
    <source>
        <dbReference type="ARBA" id="ARBA00022842"/>
    </source>
</evidence>
<dbReference type="GO" id="GO:0005829">
    <property type="term" value="C:cytosol"/>
    <property type="evidence" value="ECO:0007669"/>
    <property type="project" value="TreeGrafter"/>
</dbReference>
<dbReference type="GO" id="GO:0046656">
    <property type="term" value="P:folic acid biosynthetic process"/>
    <property type="evidence" value="ECO:0007669"/>
    <property type="project" value="UniProtKB-KW"/>
</dbReference>
<protein>
    <recommendedName>
        <fullName evidence="4">dihydropteroate synthase</fullName>
        <ecNumber evidence="4">2.5.1.15</ecNumber>
    </recommendedName>
</protein>
<evidence type="ECO:0000259" key="9">
    <source>
        <dbReference type="PROSITE" id="PS50972"/>
    </source>
</evidence>
<dbReference type="GO" id="GO:0046872">
    <property type="term" value="F:metal ion binding"/>
    <property type="evidence" value="ECO:0007669"/>
    <property type="project" value="UniProtKB-KW"/>
</dbReference>
<sequence length="381" mass="39755">MAVVSAFRRAAGLPRGLDWESQPLDGRLYLLPAGMVAGEVAAAAVISGNGWPVAGTELAFTLGAVIWREGQMAWVAAAPYAELVEWSEAEGETVARHMGRLVRRIGGKRAPWGGLEVNRPLVMGIVNTTPDSFSDGGKHFDPATAIASGLEMAAAGADIIDVGGESTRPGSAPVMRDEELARVLPVVRELAARGVTVSIDTRHAQVMEAAVTAGARIINDVTALEGEGALEVAARTGAAVCLMHMQGQPQTMQDDPVYACAPLDIYDYLAGRIKACEAAGIPAERIATDPGIGFGKTPSHNAQLLASLALYHGLGCPILLGASRKRFVAALSNDEGPTERLPGTLAAHLAGLDSGTQIIRVHDVPEAVQAVKLWRAMKAAG</sequence>
<keyword evidence="6" id="KW-0479">Metal-binding</keyword>
<evidence type="ECO:0000256" key="5">
    <source>
        <dbReference type="ARBA" id="ARBA00022679"/>
    </source>
</evidence>
<accession>A0A7C9QS48</accession>
<proteinExistence type="predicted"/>
<dbReference type="InterPro" id="IPR000489">
    <property type="entry name" value="Pterin-binding_dom"/>
</dbReference>
<comment type="cofactor">
    <cofactor evidence="2">
        <name>Mg(2+)</name>
        <dbReference type="ChEBI" id="CHEBI:18420"/>
    </cofactor>
</comment>
<evidence type="ECO:0000256" key="1">
    <source>
        <dbReference type="ARBA" id="ARBA00000012"/>
    </source>
</evidence>
<dbReference type="PANTHER" id="PTHR20941">
    <property type="entry name" value="FOLATE SYNTHESIS PROTEINS"/>
    <property type="match status" value="1"/>
</dbReference>
<organism evidence="10 11">
    <name type="scientific">Magnetospirillum aberrantis SpK</name>
    <dbReference type="NCBI Taxonomy" id="908842"/>
    <lineage>
        <taxon>Bacteria</taxon>
        <taxon>Pseudomonadati</taxon>
        <taxon>Pseudomonadota</taxon>
        <taxon>Alphaproteobacteria</taxon>
        <taxon>Rhodospirillales</taxon>
        <taxon>Rhodospirillaceae</taxon>
        <taxon>Magnetospirillum</taxon>
    </lineage>
</organism>
<evidence type="ECO:0000256" key="4">
    <source>
        <dbReference type="ARBA" id="ARBA00012458"/>
    </source>
</evidence>